<dbReference type="FunFam" id="3.30.505.10:FF:000008">
    <property type="entry name" value="SH2B adapter protein 1 isoform 2"/>
    <property type="match status" value="1"/>
</dbReference>
<feature type="domain" description="SH2" evidence="6">
    <location>
        <begin position="442"/>
        <end position="540"/>
    </location>
</feature>
<evidence type="ECO:0000256" key="4">
    <source>
        <dbReference type="PROSITE-ProRule" id="PRU00191"/>
    </source>
</evidence>
<organism evidence="8 9">
    <name type="scientific">Allacma fusca</name>
    <dbReference type="NCBI Taxonomy" id="39272"/>
    <lineage>
        <taxon>Eukaryota</taxon>
        <taxon>Metazoa</taxon>
        <taxon>Ecdysozoa</taxon>
        <taxon>Arthropoda</taxon>
        <taxon>Hexapoda</taxon>
        <taxon>Collembola</taxon>
        <taxon>Symphypleona</taxon>
        <taxon>Sminthuridae</taxon>
        <taxon>Allacma</taxon>
    </lineage>
</organism>
<keyword evidence="3 4" id="KW-0727">SH2 domain</keyword>
<evidence type="ECO:0000259" key="7">
    <source>
        <dbReference type="PROSITE" id="PS50003"/>
    </source>
</evidence>
<dbReference type="PANTHER" id="PTHR10872">
    <property type="entry name" value="SH2B ADAPTER PROTEIN"/>
    <property type="match status" value="1"/>
</dbReference>
<evidence type="ECO:0000256" key="1">
    <source>
        <dbReference type="ARBA" id="ARBA00010220"/>
    </source>
</evidence>
<feature type="region of interest" description="Disordered" evidence="5">
    <location>
        <begin position="101"/>
        <end position="166"/>
    </location>
</feature>
<dbReference type="GO" id="GO:0005886">
    <property type="term" value="C:plasma membrane"/>
    <property type="evidence" value="ECO:0007669"/>
    <property type="project" value="TreeGrafter"/>
</dbReference>
<feature type="domain" description="PH" evidence="7">
    <location>
        <begin position="224"/>
        <end position="331"/>
    </location>
</feature>
<evidence type="ECO:0000313" key="8">
    <source>
        <dbReference type="EMBL" id="CAG7725230.1"/>
    </source>
</evidence>
<reference evidence="8" key="1">
    <citation type="submission" date="2021-06" db="EMBL/GenBank/DDBJ databases">
        <authorList>
            <person name="Hodson N. C."/>
            <person name="Mongue J. A."/>
            <person name="Jaron S. K."/>
        </authorList>
    </citation>
    <scope>NUCLEOTIDE SEQUENCE</scope>
</reference>
<dbReference type="EMBL" id="CAJVCH010119128">
    <property type="protein sequence ID" value="CAG7725230.1"/>
    <property type="molecule type" value="Genomic_DNA"/>
</dbReference>
<dbReference type="InterPro" id="IPR035057">
    <property type="entry name" value="SH2B1_SH2"/>
</dbReference>
<dbReference type="PROSITE" id="PS50001">
    <property type="entry name" value="SH2"/>
    <property type="match status" value="1"/>
</dbReference>
<dbReference type="Pfam" id="PF00169">
    <property type="entry name" value="PH"/>
    <property type="match status" value="1"/>
</dbReference>
<accession>A0A8J2KEY3</accession>
<evidence type="ECO:0000256" key="5">
    <source>
        <dbReference type="SAM" id="MobiDB-lite"/>
    </source>
</evidence>
<dbReference type="CDD" id="cd01231">
    <property type="entry name" value="PH_SH2B_family"/>
    <property type="match status" value="1"/>
</dbReference>
<comment type="similarity">
    <text evidence="1">Belongs to the SH2B adapter family.</text>
</comment>
<dbReference type="Proteomes" id="UP000708208">
    <property type="component" value="Unassembled WGS sequence"/>
</dbReference>
<evidence type="ECO:0000256" key="3">
    <source>
        <dbReference type="ARBA" id="ARBA00022999"/>
    </source>
</evidence>
<dbReference type="FunFam" id="2.30.29.30:FF:000354">
    <property type="entry name" value="Lnk, isoform D"/>
    <property type="match status" value="1"/>
</dbReference>
<evidence type="ECO:0000313" key="9">
    <source>
        <dbReference type="Proteomes" id="UP000708208"/>
    </source>
</evidence>
<proteinExistence type="inferred from homology"/>
<dbReference type="Pfam" id="PF00017">
    <property type="entry name" value="SH2"/>
    <property type="match status" value="1"/>
</dbReference>
<evidence type="ECO:0000256" key="2">
    <source>
        <dbReference type="ARBA" id="ARBA00022553"/>
    </source>
</evidence>
<name>A0A8J2KEY3_9HEXA</name>
<dbReference type="AlphaFoldDB" id="A0A8J2KEY3"/>
<comment type="caution">
    <text evidence="8">The sequence shown here is derived from an EMBL/GenBank/DDBJ whole genome shotgun (WGS) entry which is preliminary data.</text>
</comment>
<evidence type="ECO:0008006" key="10">
    <source>
        <dbReference type="Google" id="ProtNLM"/>
    </source>
</evidence>
<dbReference type="OrthoDB" id="10047184at2759"/>
<dbReference type="GO" id="GO:0035556">
    <property type="term" value="P:intracellular signal transduction"/>
    <property type="evidence" value="ECO:0007669"/>
    <property type="project" value="TreeGrafter"/>
</dbReference>
<feature type="compositionally biased region" description="Polar residues" evidence="5">
    <location>
        <begin position="145"/>
        <end position="163"/>
    </location>
</feature>
<sequence>MAMGGGSGGSDTDWWQSWCEETAASVAAKVVAKFSVTKGQVNGDGSEPTSSFSDPNKISIDLIHRFIQVFSHHLESEILQSSHLSHNARFLNGHHSTVVKSGVGSPRITPASTANGFNSTQNDISHPELPSPSHLDTSHRPLDPSENQLMSDQEPNNSSSIQSHPRKPFYRRLSFKGFKKGRFFHKQLSDEVQLSGQGAEPFQVATTTRKEKNKSGKLAKIVVECQKEGIVHYLSAENLDGSHKWEKCRLVLVKTVGGFMLEFYSPPKVSKPKSGVFCFLITEARETTALEMPDRENTFVLKADNNMEYVIEAQDSYDMKTWLSIIRYSMRAPVDGSNEYTQQLNVAEDDTQVNSLERSTTAVHAPQLPPRLIACRLTESPQVQSMSTNIGLDGNSGDIRAGTVSSAPLVTLSSPPIASSSVSQNLDHLHRDIYSILQEYPWFHGTLSRSEAARLVLQEELEGHGNFLVRQSETRLGEFVLTFNFQGKAKHLRMTLSPEGQCRVQHLWFQSVFDMLEHFRLQPIPLESGGTSDVTLTEFVVALPSLRGLTQLQSGSDRSRPPVPEMHMVVTHNGSVRTRTESMERIQRDQATIGGSRAIENTYSFV</sequence>
<keyword evidence="9" id="KW-1185">Reference proteome</keyword>
<dbReference type="InterPro" id="IPR030523">
    <property type="entry name" value="SH2B"/>
</dbReference>
<dbReference type="CDD" id="cd10346">
    <property type="entry name" value="SH2_SH2B_family"/>
    <property type="match status" value="1"/>
</dbReference>
<dbReference type="GO" id="GO:0005068">
    <property type="term" value="F:transmembrane receptor protein tyrosine kinase adaptor activity"/>
    <property type="evidence" value="ECO:0007669"/>
    <property type="project" value="TreeGrafter"/>
</dbReference>
<dbReference type="PROSITE" id="PS50003">
    <property type="entry name" value="PH_DOMAIN"/>
    <property type="match status" value="1"/>
</dbReference>
<dbReference type="InterPro" id="IPR000980">
    <property type="entry name" value="SH2"/>
</dbReference>
<feature type="compositionally biased region" description="Polar residues" evidence="5">
    <location>
        <begin position="110"/>
        <end position="124"/>
    </location>
</feature>
<evidence type="ECO:0000259" key="6">
    <source>
        <dbReference type="PROSITE" id="PS50001"/>
    </source>
</evidence>
<dbReference type="SMART" id="SM00233">
    <property type="entry name" value="PH"/>
    <property type="match status" value="1"/>
</dbReference>
<keyword evidence="2" id="KW-0597">Phosphoprotein</keyword>
<protein>
    <recommendedName>
        <fullName evidence="10">SH2B adapter protein 1</fullName>
    </recommendedName>
</protein>
<dbReference type="InterPro" id="IPR001849">
    <property type="entry name" value="PH_domain"/>
</dbReference>
<dbReference type="SMART" id="SM00252">
    <property type="entry name" value="SH2"/>
    <property type="match status" value="1"/>
</dbReference>
<gene>
    <name evidence="8" type="ORF">AFUS01_LOCUS14198</name>
</gene>
<dbReference type="PANTHER" id="PTHR10872:SF2">
    <property type="entry name" value="LNK, ISOFORM D"/>
    <property type="match status" value="1"/>
</dbReference>